<dbReference type="PATRIC" id="fig|1278073.3.peg.2242"/>
<dbReference type="SUPFAM" id="SSF51735">
    <property type="entry name" value="NAD(P)-binding Rossmann-fold domains"/>
    <property type="match status" value="1"/>
</dbReference>
<dbReference type="InterPro" id="IPR015815">
    <property type="entry name" value="HIBADH-related"/>
</dbReference>
<keyword evidence="5" id="KW-1185">Reference proteome</keyword>
<evidence type="ECO:0000259" key="3">
    <source>
        <dbReference type="Pfam" id="PF21761"/>
    </source>
</evidence>
<dbReference type="Gene3D" id="1.10.1040.10">
    <property type="entry name" value="N-(1-d-carboxylethyl)-l-norvaline Dehydrogenase, domain 2"/>
    <property type="match status" value="1"/>
</dbReference>
<dbReference type="PIRSF" id="PIRSF000103">
    <property type="entry name" value="HIBADH"/>
    <property type="match status" value="1"/>
</dbReference>
<dbReference type="HOGENOM" id="CLU_035117_2_1_7"/>
<proteinExistence type="predicted"/>
<dbReference type="InterPro" id="IPR008927">
    <property type="entry name" value="6-PGluconate_DH-like_C_sf"/>
</dbReference>
<dbReference type="InterPro" id="IPR036291">
    <property type="entry name" value="NAD(P)-bd_dom_sf"/>
</dbReference>
<dbReference type="Pfam" id="PF21761">
    <property type="entry name" value="RedAm-like_C"/>
    <property type="match status" value="1"/>
</dbReference>
<dbReference type="STRING" id="1278073.MYSTI_02200"/>
<accession>L7U7I3</accession>
<dbReference type="InterPro" id="IPR006115">
    <property type="entry name" value="6PGDH_NADP-bd"/>
</dbReference>
<name>L7U7I3_MYXSD</name>
<dbReference type="InterPro" id="IPR048666">
    <property type="entry name" value="RedAm-like_C"/>
</dbReference>
<dbReference type="SUPFAM" id="SSF48179">
    <property type="entry name" value="6-phosphogluconate dehydrogenase C-terminal domain-like"/>
    <property type="match status" value="1"/>
</dbReference>
<dbReference type="Proteomes" id="UP000011131">
    <property type="component" value="Chromosome"/>
</dbReference>
<dbReference type="GO" id="GO:0050661">
    <property type="term" value="F:NADP binding"/>
    <property type="evidence" value="ECO:0007669"/>
    <property type="project" value="InterPro"/>
</dbReference>
<sequence>MSTHQSDVTVMGLGRMGTALASAFLRAGRRVTVWNRTAHRARPLRDSGAVFESSVAVAIQASPLVVVCVSDVPATWAILGAPAVASALAGRTVVQLSSSTPGEARDLDAWVRAQDADFLSGAILAWPSQVGTEQASLIVAGPNAVLRRHEAMLRSLVGTLEHAGEEIGAACALCAAVLSYMAGHWIGFVHGARICQAEGLKLSDFGEALAAFAPGLGQDARHMARVIDTGHYAHPETSLTTVANDIARLVQVSREDELSSTWPRFASGLFRQAIDAGLGAEETAAVFKVLHEEVMP</sequence>
<evidence type="ECO:0000313" key="4">
    <source>
        <dbReference type="EMBL" id="AGC43527.1"/>
    </source>
</evidence>
<dbReference type="Pfam" id="PF03446">
    <property type="entry name" value="NAD_binding_2"/>
    <property type="match status" value="1"/>
</dbReference>
<feature type="domain" description="6-phosphogluconate dehydrogenase NADP-binding" evidence="2">
    <location>
        <begin position="8"/>
        <end position="156"/>
    </location>
</feature>
<organism evidence="4 5">
    <name type="scientific">Myxococcus stipitatus (strain DSM 14675 / JCM 12634 / Mx s8)</name>
    <dbReference type="NCBI Taxonomy" id="1278073"/>
    <lineage>
        <taxon>Bacteria</taxon>
        <taxon>Pseudomonadati</taxon>
        <taxon>Myxococcota</taxon>
        <taxon>Myxococcia</taxon>
        <taxon>Myxococcales</taxon>
        <taxon>Cystobacterineae</taxon>
        <taxon>Myxococcaceae</taxon>
        <taxon>Myxococcus</taxon>
    </lineage>
</organism>
<reference evidence="4 5" key="1">
    <citation type="journal article" date="2013" name="Genome Announc.">
        <title>Complete genome sequence of Myxococcus stipitatus strain DSM 14675, a fruiting myxobacterium.</title>
        <authorList>
            <person name="Huntley S."/>
            <person name="Kneip S."/>
            <person name="Treuner-Lange A."/>
            <person name="Sogaard-Andersen L."/>
        </authorList>
    </citation>
    <scope>NUCLEOTIDE SEQUENCE [LARGE SCALE GENOMIC DNA]</scope>
    <source>
        <strain evidence="5">DSM 14675 / JCM 12634 / Mx s8</strain>
    </source>
</reference>
<dbReference type="Gene3D" id="3.40.50.720">
    <property type="entry name" value="NAD(P)-binding Rossmann-like Domain"/>
    <property type="match status" value="1"/>
</dbReference>
<dbReference type="PANTHER" id="PTHR43580:SF2">
    <property type="entry name" value="CYTOKINE-LIKE NUCLEAR FACTOR N-PAC"/>
    <property type="match status" value="1"/>
</dbReference>
<dbReference type="InterPro" id="IPR013328">
    <property type="entry name" value="6PGD_dom2"/>
</dbReference>
<dbReference type="eggNOG" id="COG2084">
    <property type="taxonomic scope" value="Bacteria"/>
</dbReference>
<gene>
    <name evidence="4" type="ordered locus">MYSTI_02200</name>
</gene>
<dbReference type="PANTHER" id="PTHR43580">
    <property type="entry name" value="OXIDOREDUCTASE GLYR1-RELATED"/>
    <property type="match status" value="1"/>
</dbReference>
<dbReference type="EMBL" id="CP004025">
    <property type="protein sequence ID" value="AGC43527.1"/>
    <property type="molecule type" value="Genomic_DNA"/>
</dbReference>
<feature type="domain" description="NADPH-dependent reductive aminase-like C-terminal" evidence="3">
    <location>
        <begin position="167"/>
        <end position="291"/>
    </location>
</feature>
<evidence type="ECO:0000313" key="5">
    <source>
        <dbReference type="Proteomes" id="UP000011131"/>
    </source>
</evidence>
<evidence type="ECO:0000256" key="1">
    <source>
        <dbReference type="ARBA" id="ARBA00023002"/>
    </source>
</evidence>
<evidence type="ECO:0000259" key="2">
    <source>
        <dbReference type="Pfam" id="PF03446"/>
    </source>
</evidence>
<dbReference type="GO" id="GO:0016491">
    <property type="term" value="F:oxidoreductase activity"/>
    <property type="evidence" value="ECO:0007669"/>
    <property type="project" value="UniProtKB-KW"/>
</dbReference>
<keyword evidence="1" id="KW-0560">Oxidoreductase</keyword>
<protein>
    <submittedName>
        <fullName evidence="4">Coenzyme F420-dependent NADP oxidoreductase</fullName>
    </submittedName>
</protein>
<dbReference type="AlphaFoldDB" id="L7U7I3"/>
<dbReference type="KEGG" id="msd:MYSTI_02200"/>
<dbReference type="InterPro" id="IPR051265">
    <property type="entry name" value="HIBADH-related_NP60_sf"/>
</dbReference>